<feature type="domain" description="Malectin-like" evidence="12">
    <location>
        <begin position="37"/>
        <end position="381"/>
    </location>
</feature>
<dbReference type="GO" id="GO:0004714">
    <property type="term" value="F:transmembrane receptor protein tyrosine kinase activity"/>
    <property type="evidence" value="ECO:0007669"/>
    <property type="project" value="InterPro"/>
</dbReference>
<keyword evidence="8" id="KW-1133">Transmembrane helix</keyword>
<keyword evidence="7" id="KW-0067">ATP-binding</keyword>
<evidence type="ECO:0000256" key="8">
    <source>
        <dbReference type="ARBA" id="ARBA00022989"/>
    </source>
</evidence>
<dbReference type="AlphaFoldDB" id="A0AA88D4Q5"/>
<evidence type="ECO:0000256" key="6">
    <source>
        <dbReference type="ARBA" id="ARBA00022741"/>
    </source>
</evidence>
<evidence type="ECO:0000256" key="11">
    <source>
        <dbReference type="SAM" id="SignalP"/>
    </source>
</evidence>
<dbReference type="InterPro" id="IPR045272">
    <property type="entry name" value="ANXUR1/2-like"/>
</dbReference>
<keyword evidence="2" id="KW-0723">Serine/threonine-protein kinase</keyword>
<name>A0AA88D4Q5_FICCA</name>
<protein>
    <recommendedName>
        <fullName evidence="12">Malectin-like domain-containing protein</fullName>
    </recommendedName>
</protein>
<feature type="non-terminal residue" evidence="13">
    <location>
        <position position="388"/>
    </location>
</feature>
<evidence type="ECO:0000256" key="1">
    <source>
        <dbReference type="ARBA" id="ARBA00004479"/>
    </source>
</evidence>
<keyword evidence="4" id="KW-0812">Transmembrane</keyword>
<evidence type="ECO:0000313" key="13">
    <source>
        <dbReference type="EMBL" id="GMN26919.1"/>
    </source>
</evidence>
<dbReference type="InterPro" id="IPR024788">
    <property type="entry name" value="Malectin-like_Carb-bd_dom"/>
</dbReference>
<proteinExistence type="predicted"/>
<evidence type="ECO:0000313" key="14">
    <source>
        <dbReference type="EMBL" id="GMN27347.1"/>
    </source>
</evidence>
<feature type="signal peptide" evidence="11">
    <location>
        <begin position="1"/>
        <end position="25"/>
    </location>
</feature>
<keyword evidence="15" id="KW-1185">Reference proteome</keyword>
<organism evidence="13 15">
    <name type="scientific">Ficus carica</name>
    <name type="common">Common fig</name>
    <dbReference type="NCBI Taxonomy" id="3494"/>
    <lineage>
        <taxon>Eukaryota</taxon>
        <taxon>Viridiplantae</taxon>
        <taxon>Streptophyta</taxon>
        <taxon>Embryophyta</taxon>
        <taxon>Tracheophyta</taxon>
        <taxon>Spermatophyta</taxon>
        <taxon>Magnoliopsida</taxon>
        <taxon>eudicotyledons</taxon>
        <taxon>Gunneridae</taxon>
        <taxon>Pentapetalae</taxon>
        <taxon>rosids</taxon>
        <taxon>fabids</taxon>
        <taxon>Rosales</taxon>
        <taxon>Moraceae</taxon>
        <taxon>Ficeae</taxon>
        <taxon>Ficus</taxon>
    </lineage>
</organism>
<evidence type="ECO:0000256" key="9">
    <source>
        <dbReference type="ARBA" id="ARBA00023136"/>
    </source>
</evidence>
<dbReference type="EMBL" id="BTGU01009699">
    <property type="protein sequence ID" value="GMN27347.1"/>
    <property type="molecule type" value="Genomic_DNA"/>
</dbReference>
<dbReference type="Pfam" id="PF12819">
    <property type="entry name" value="Malectin_like"/>
    <property type="match status" value="1"/>
</dbReference>
<evidence type="ECO:0000259" key="12">
    <source>
        <dbReference type="Pfam" id="PF12819"/>
    </source>
</evidence>
<dbReference type="GO" id="GO:0016020">
    <property type="term" value="C:membrane"/>
    <property type="evidence" value="ECO:0007669"/>
    <property type="project" value="UniProtKB-SubCell"/>
</dbReference>
<evidence type="ECO:0000256" key="2">
    <source>
        <dbReference type="ARBA" id="ARBA00022527"/>
    </source>
</evidence>
<comment type="subcellular location">
    <subcellularLocation>
        <location evidence="1">Membrane</location>
        <topology evidence="1">Single-pass type I membrane protein</topology>
    </subcellularLocation>
</comment>
<dbReference type="PANTHER" id="PTHR34590">
    <property type="entry name" value="OS03G0124300 PROTEIN-RELATED"/>
    <property type="match status" value="1"/>
</dbReference>
<feature type="chain" id="PRO_5041851662" description="Malectin-like domain-containing protein" evidence="11">
    <location>
        <begin position="26"/>
        <end position="388"/>
    </location>
</feature>
<keyword evidence="5 11" id="KW-0732">Signal</keyword>
<evidence type="ECO:0000313" key="15">
    <source>
        <dbReference type="Proteomes" id="UP001187192"/>
    </source>
</evidence>
<comment type="caution">
    <text evidence="13">The sequence shown here is derived from an EMBL/GenBank/DDBJ whole genome shotgun (WGS) entry which is preliminary data.</text>
</comment>
<keyword evidence="10" id="KW-0325">Glycoprotein</keyword>
<dbReference type="FunFam" id="2.60.120.430:FF:000005">
    <property type="entry name" value="Putative receptor-like protein kinase"/>
    <property type="match status" value="1"/>
</dbReference>
<evidence type="ECO:0000256" key="4">
    <source>
        <dbReference type="ARBA" id="ARBA00022692"/>
    </source>
</evidence>
<keyword evidence="3" id="KW-0808">Transferase</keyword>
<dbReference type="Gene3D" id="2.60.120.430">
    <property type="entry name" value="Galactose-binding lectin"/>
    <property type="match status" value="2"/>
</dbReference>
<evidence type="ECO:0000256" key="3">
    <source>
        <dbReference type="ARBA" id="ARBA00022679"/>
    </source>
</evidence>
<dbReference type="PANTHER" id="PTHR34590:SF12">
    <property type="entry name" value="CARBOHYDRATE-BINDING PROTEIN OF THE ER PROTEIN"/>
    <property type="match status" value="1"/>
</dbReference>
<accession>A0AA88D4Q5</accession>
<dbReference type="GO" id="GO:0005524">
    <property type="term" value="F:ATP binding"/>
    <property type="evidence" value="ECO:0007669"/>
    <property type="project" value="UniProtKB-KW"/>
</dbReference>
<sequence length="388" mass="43746">MENILYFSSILLLLFLFQLCSPSLASSDYQTPTKYFVNCGSNSDVDFNGQNFVRDTFSIGRSKTIKDKNPSPNTSPLYQAARILKRPFAYEFKITENGTHFVRLHFFVFKSGNTNLADAVFNVSTSTKSLLLSNFSLRNGTNSPVVKEFLLTINGSSKFSIYFIPQGTFFAFVNAIEVFSVPNITRDVATLVTRDGKAADFSGLLSHALHTVHRIDFGGGQPFNESEIPRRSWIPDDDYLYAAGLVQNYSSLSAKLDYDSGEEGNKQIAPELVYKTCKKLEDTSTIKIVTWRFNVSINATYLVRVHFCDTVGPSKNVITEFRLQIGSKFTYKVQPDYNMYVPFYHDFVVDSNSLWFLEIGIGTSNISSEKKAFLNGLEIMELIKEMNS</sequence>
<dbReference type="GO" id="GO:0004674">
    <property type="term" value="F:protein serine/threonine kinase activity"/>
    <property type="evidence" value="ECO:0007669"/>
    <property type="project" value="UniProtKB-KW"/>
</dbReference>
<gene>
    <name evidence="13" type="ORF">TIFTF001_051550</name>
    <name evidence="14" type="ORF">TIFTF001_051590</name>
</gene>
<keyword evidence="2" id="KW-0418">Kinase</keyword>
<evidence type="ECO:0000256" key="5">
    <source>
        <dbReference type="ARBA" id="ARBA00022729"/>
    </source>
</evidence>
<dbReference type="Proteomes" id="UP001187192">
    <property type="component" value="Unassembled WGS sequence"/>
</dbReference>
<evidence type="ECO:0000256" key="7">
    <source>
        <dbReference type="ARBA" id="ARBA00022840"/>
    </source>
</evidence>
<evidence type="ECO:0000256" key="10">
    <source>
        <dbReference type="ARBA" id="ARBA00023180"/>
    </source>
</evidence>
<reference evidence="13" key="1">
    <citation type="submission" date="2023-07" db="EMBL/GenBank/DDBJ databases">
        <title>draft genome sequence of fig (Ficus carica).</title>
        <authorList>
            <person name="Takahashi T."/>
            <person name="Nishimura K."/>
        </authorList>
    </citation>
    <scope>NUCLEOTIDE SEQUENCE</scope>
</reference>
<keyword evidence="9" id="KW-0472">Membrane</keyword>
<dbReference type="EMBL" id="BTGU01009657">
    <property type="protein sequence ID" value="GMN26919.1"/>
    <property type="molecule type" value="Genomic_DNA"/>
</dbReference>
<keyword evidence="6" id="KW-0547">Nucleotide-binding</keyword>